<dbReference type="EC" id="1.1.1.-" evidence="2"/>
<keyword evidence="3" id="KW-1185">Reference proteome</keyword>
<keyword evidence="2" id="KW-0560">Oxidoreductase</keyword>
<dbReference type="EMBL" id="JAUSVB010000002">
    <property type="protein sequence ID" value="MDQ0372946.1"/>
    <property type="molecule type" value="Genomic_DNA"/>
</dbReference>
<evidence type="ECO:0000259" key="1">
    <source>
        <dbReference type="Pfam" id="PF00881"/>
    </source>
</evidence>
<dbReference type="NCBIfam" id="NF003768">
    <property type="entry name" value="PRK05365.1"/>
    <property type="match status" value="1"/>
</dbReference>
<protein>
    <submittedName>
        <fullName evidence="2">3-hydroxypropanoate dehydrogenase</fullName>
        <ecNumber evidence="2">1.1.1.-</ecNumber>
    </submittedName>
</protein>
<reference evidence="2 3" key="1">
    <citation type="submission" date="2023-07" db="EMBL/GenBank/DDBJ databases">
        <title>Sorghum-associated microbial communities from plants grown in Nebraska, USA.</title>
        <authorList>
            <person name="Schachtman D."/>
        </authorList>
    </citation>
    <scope>NUCLEOTIDE SEQUENCE [LARGE SCALE GENOMIC DNA]</scope>
    <source>
        <strain evidence="2 3">BE332</strain>
    </source>
</reference>
<dbReference type="Gene3D" id="3.40.109.10">
    <property type="entry name" value="NADH Oxidase"/>
    <property type="match status" value="1"/>
</dbReference>
<dbReference type="GO" id="GO:0016491">
    <property type="term" value="F:oxidoreductase activity"/>
    <property type="evidence" value="ECO:0007669"/>
    <property type="project" value="UniProtKB-KW"/>
</dbReference>
<dbReference type="InterPro" id="IPR050461">
    <property type="entry name" value="Nitroreductase_HadB/RutE"/>
</dbReference>
<dbReference type="SUPFAM" id="SSF55469">
    <property type="entry name" value="FMN-dependent nitroreductase-like"/>
    <property type="match status" value="1"/>
</dbReference>
<dbReference type="InterPro" id="IPR000415">
    <property type="entry name" value="Nitroreductase-like"/>
</dbReference>
<sequence length="217" mass="22996">MTTDTTVLDGLDFTAFGRGPGLAVADDVADLLFREARTAAAFTPDEVSDERIAAVYDLVKWGPTALNTVPLRLLVVRTPEARQRLAAHMSEGNRERVLGAPVSLVLAADTGFHTHIPTLAPHMAALADALEGQPEQRESMARTNALIQAGYLIVGLRAAGLAAGPMGGMDADAIDQEFFAENGWKSLLVVNVGHVEGTGTHRARAERLGYAQASLTV</sequence>
<dbReference type="RefSeq" id="WP_307490744.1">
    <property type="nucleotide sequence ID" value="NZ_JAUSVB010000002.1"/>
</dbReference>
<comment type="caution">
    <text evidence="2">The sequence shown here is derived from an EMBL/GenBank/DDBJ whole genome shotgun (WGS) entry which is preliminary data.</text>
</comment>
<feature type="domain" description="Nitroreductase" evidence="1">
    <location>
        <begin position="37"/>
        <end position="194"/>
    </location>
</feature>
<dbReference type="PANTHER" id="PTHR43543:SF1">
    <property type="entry name" value="MALONIC SEMIALDEHYDE REDUCTASE RUTE-RELATED"/>
    <property type="match status" value="1"/>
</dbReference>
<dbReference type="PANTHER" id="PTHR43543">
    <property type="entry name" value="MALONIC SEMIALDEHYDE REDUCTASE RUTE-RELATED"/>
    <property type="match status" value="1"/>
</dbReference>
<accession>A0ABU0ECF0</accession>
<dbReference type="Pfam" id="PF00881">
    <property type="entry name" value="Nitroreductase"/>
    <property type="match status" value="1"/>
</dbReference>
<dbReference type="InterPro" id="IPR029479">
    <property type="entry name" value="Nitroreductase"/>
</dbReference>
<name>A0ABU0ECF0_9CELL</name>
<evidence type="ECO:0000313" key="3">
    <source>
        <dbReference type="Proteomes" id="UP001239626"/>
    </source>
</evidence>
<evidence type="ECO:0000313" key="2">
    <source>
        <dbReference type="EMBL" id="MDQ0372946.1"/>
    </source>
</evidence>
<organism evidence="2 3">
    <name type="scientific">Cellulomonas humilata</name>
    <dbReference type="NCBI Taxonomy" id="144055"/>
    <lineage>
        <taxon>Bacteria</taxon>
        <taxon>Bacillati</taxon>
        <taxon>Actinomycetota</taxon>
        <taxon>Actinomycetes</taxon>
        <taxon>Micrococcales</taxon>
        <taxon>Cellulomonadaceae</taxon>
        <taxon>Cellulomonas</taxon>
    </lineage>
</organism>
<proteinExistence type="predicted"/>
<gene>
    <name evidence="2" type="ORF">J2X26_001257</name>
</gene>
<dbReference type="Proteomes" id="UP001239626">
    <property type="component" value="Unassembled WGS sequence"/>
</dbReference>